<dbReference type="NCBIfam" id="TIGR03930">
    <property type="entry name" value="WXG100_ESAT6"/>
    <property type="match status" value="1"/>
</dbReference>
<dbReference type="EMBL" id="JBHSQN010000003">
    <property type="protein sequence ID" value="MFC6011116.1"/>
    <property type="molecule type" value="Genomic_DNA"/>
</dbReference>
<reference evidence="3" key="1">
    <citation type="journal article" date="2019" name="Int. J. Syst. Evol. Microbiol.">
        <title>The Global Catalogue of Microorganisms (GCM) 10K type strain sequencing project: providing services to taxonomists for standard genome sequencing and annotation.</title>
        <authorList>
            <consortium name="The Broad Institute Genomics Platform"/>
            <consortium name="The Broad Institute Genome Sequencing Center for Infectious Disease"/>
            <person name="Wu L."/>
            <person name="Ma J."/>
        </authorList>
    </citation>
    <scope>NUCLEOTIDE SEQUENCE [LARGE SCALE GENOMIC DNA]</scope>
    <source>
        <strain evidence="3">CCUG 36956</strain>
    </source>
</reference>
<proteinExistence type="inferred from homology"/>
<sequence>MANDGSFQVDLEHLDIVTARIAGLVGFVEDSLAGLDARIAAAHQTWTGEAAVAHAATHKEWMTAAGEVREGVEEMRAAAAAAHGHYNEAVATNLQILRR</sequence>
<accession>A0ABW1JQF3</accession>
<dbReference type="Proteomes" id="UP001596223">
    <property type="component" value="Unassembled WGS sequence"/>
</dbReference>
<protein>
    <recommendedName>
        <fullName evidence="1">ESAT-6-like protein</fullName>
    </recommendedName>
</protein>
<organism evidence="2 3">
    <name type="scientific">Nocardia lasii</name>
    <dbReference type="NCBI Taxonomy" id="1616107"/>
    <lineage>
        <taxon>Bacteria</taxon>
        <taxon>Bacillati</taxon>
        <taxon>Actinomycetota</taxon>
        <taxon>Actinomycetes</taxon>
        <taxon>Mycobacteriales</taxon>
        <taxon>Nocardiaceae</taxon>
        <taxon>Nocardia</taxon>
    </lineage>
</organism>
<evidence type="ECO:0000313" key="3">
    <source>
        <dbReference type="Proteomes" id="UP001596223"/>
    </source>
</evidence>
<dbReference type="RefSeq" id="WP_378602152.1">
    <property type="nucleotide sequence ID" value="NZ_JBHSQN010000003.1"/>
</dbReference>
<keyword evidence="3" id="KW-1185">Reference proteome</keyword>
<dbReference type="SUPFAM" id="SSF140453">
    <property type="entry name" value="EsxAB dimer-like"/>
    <property type="match status" value="1"/>
</dbReference>
<gene>
    <name evidence="2" type="ORF">ACFP3H_08640</name>
</gene>
<evidence type="ECO:0000256" key="1">
    <source>
        <dbReference type="RuleBase" id="RU362001"/>
    </source>
</evidence>
<comment type="caution">
    <text evidence="2">The sequence shown here is derived from an EMBL/GenBank/DDBJ whole genome shotgun (WGS) entry which is preliminary data.</text>
</comment>
<evidence type="ECO:0000313" key="2">
    <source>
        <dbReference type="EMBL" id="MFC6011116.1"/>
    </source>
</evidence>
<dbReference type="Pfam" id="PF06013">
    <property type="entry name" value="WXG100"/>
    <property type="match status" value="1"/>
</dbReference>
<name>A0ABW1JQF3_9NOCA</name>
<dbReference type="InterPro" id="IPR010310">
    <property type="entry name" value="T7SS_ESAT-6-like"/>
</dbReference>
<dbReference type="InterPro" id="IPR036689">
    <property type="entry name" value="ESAT-6-like_sf"/>
</dbReference>
<dbReference type="Gene3D" id="1.10.287.1060">
    <property type="entry name" value="ESAT-6-like"/>
    <property type="match status" value="1"/>
</dbReference>
<comment type="similarity">
    <text evidence="1">Belongs to the WXG100 family.</text>
</comment>